<keyword evidence="1" id="KW-1185">Reference proteome</keyword>
<reference evidence="2" key="1">
    <citation type="submission" date="2016-11" db="UniProtKB">
        <authorList>
            <consortium name="WormBaseParasite"/>
        </authorList>
    </citation>
    <scope>IDENTIFICATION</scope>
</reference>
<sequence length="84" mass="9535">MELIRELLLGNAQVCKSNAYFRSQRRKHAAETGNHVFAAGPITFKKVVEAESPIHDVPVKQLIISSVSRLPDKRADKDWRSFCQ</sequence>
<evidence type="ECO:0000313" key="2">
    <source>
        <dbReference type="WBParaSite" id="L893_g22900.t1"/>
    </source>
</evidence>
<organism evidence="1 2">
    <name type="scientific">Steinernema glaseri</name>
    <dbReference type="NCBI Taxonomy" id="37863"/>
    <lineage>
        <taxon>Eukaryota</taxon>
        <taxon>Metazoa</taxon>
        <taxon>Ecdysozoa</taxon>
        <taxon>Nematoda</taxon>
        <taxon>Chromadorea</taxon>
        <taxon>Rhabditida</taxon>
        <taxon>Tylenchina</taxon>
        <taxon>Panagrolaimomorpha</taxon>
        <taxon>Strongyloidoidea</taxon>
        <taxon>Steinernematidae</taxon>
        <taxon>Steinernema</taxon>
    </lineage>
</organism>
<evidence type="ECO:0000313" key="1">
    <source>
        <dbReference type="Proteomes" id="UP000095287"/>
    </source>
</evidence>
<protein>
    <submittedName>
        <fullName evidence="2">Transposase</fullName>
    </submittedName>
</protein>
<accession>A0A1I7Z599</accession>
<dbReference type="WBParaSite" id="L893_g22900.t1">
    <property type="protein sequence ID" value="L893_g22900.t1"/>
    <property type="gene ID" value="L893_g22900"/>
</dbReference>
<name>A0A1I7Z599_9BILA</name>
<proteinExistence type="predicted"/>
<dbReference type="AlphaFoldDB" id="A0A1I7Z599"/>
<dbReference type="Proteomes" id="UP000095287">
    <property type="component" value="Unplaced"/>
</dbReference>